<evidence type="ECO:0000256" key="1">
    <source>
        <dbReference type="SAM" id="MobiDB-lite"/>
    </source>
</evidence>
<gene>
    <name evidence="2" type="ORF">AGLY_001582</name>
</gene>
<dbReference type="Proteomes" id="UP000475862">
    <property type="component" value="Unassembled WGS sequence"/>
</dbReference>
<dbReference type="AlphaFoldDB" id="A0A6G0U635"/>
<evidence type="ECO:0000313" key="3">
    <source>
        <dbReference type="Proteomes" id="UP000475862"/>
    </source>
</evidence>
<reference evidence="2 3" key="1">
    <citation type="submission" date="2019-08" db="EMBL/GenBank/DDBJ databases">
        <title>The genome of the soybean aphid Biotype 1, its phylome, world population structure and adaptation to the North American continent.</title>
        <authorList>
            <person name="Giordano R."/>
            <person name="Donthu R.K."/>
            <person name="Hernandez A.G."/>
            <person name="Wright C.L."/>
            <person name="Zimin A.V."/>
        </authorList>
    </citation>
    <scope>NUCLEOTIDE SEQUENCE [LARGE SCALE GENOMIC DNA]</scope>
    <source>
        <tissue evidence="2">Whole aphids</tissue>
    </source>
</reference>
<organism evidence="2 3">
    <name type="scientific">Aphis glycines</name>
    <name type="common">Soybean aphid</name>
    <dbReference type="NCBI Taxonomy" id="307491"/>
    <lineage>
        <taxon>Eukaryota</taxon>
        <taxon>Metazoa</taxon>
        <taxon>Ecdysozoa</taxon>
        <taxon>Arthropoda</taxon>
        <taxon>Hexapoda</taxon>
        <taxon>Insecta</taxon>
        <taxon>Pterygota</taxon>
        <taxon>Neoptera</taxon>
        <taxon>Paraneoptera</taxon>
        <taxon>Hemiptera</taxon>
        <taxon>Sternorrhyncha</taxon>
        <taxon>Aphidomorpha</taxon>
        <taxon>Aphidoidea</taxon>
        <taxon>Aphididae</taxon>
        <taxon>Aphidini</taxon>
        <taxon>Aphis</taxon>
        <taxon>Aphis</taxon>
    </lineage>
</organism>
<dbReference type="OrthoDB" id="21678at2759"/>
<feature type="compositionally biased region" description="Polar residues" evidence="1">
    <location>
        <begin position="902"/>
        <end position="911"/>
    </location>
</feature>
<evidence type="ECO:0000313" key="2">
    <source>
        <dbReference type="EMBL" id="KAE9544403.1"/>
    </source>
</evidence>
<comment type="caution">
    <text evidence="2">The sequence shown here is derived from an EMBL/GenBank/DDBJ whole genome shotgun (WGS) entry which is preliminary data.</text>
</comment>
<keyword evidence="3" id="KW-1185">Reference proteome</keyword>
<proteinExistence type="predicted"/>
<accession>A0A6G0U635</accession>
<feature type="region of interest" description="Disordered" evidence="1">
    <location>
        <begin position="391"/>
        <end position="410"/>
    </location>
</feature>
<sequence>MSSPNQQPVVEDIVTVFETTQNQSWSIFNDKLNSVSNKNSKKKDPVKSENSITLTSDDFPVFGLVPRLDKVMLVSCNECAMIVKRDCIHSHFYRRHNSNNVSHSEADKFSLVNFLSTVKTNKNKKLKMTVRKPEKKINEREKVNTVVKEIKTEFDQIEYERLLEINRAKIKEENTTEYVDQHNVDMVTTSCNPNTSSGNFDWDVKPCIKSETQCTDHKVNEEIIEHKDFNKLSTVSLDNEKDLQSNKYLDIQNTEHVVNYVTSSNRLLKLDRNKKMKPNVTIDFSGFMYGDEEEYYEKYHKYKNKYQKLPHKIKNIKEKSKLTIKNEYSDIMNNKSYNDISTFYNQSSNTSAVDVKIEYYKLFSGLQNDCEQTKLFPCNKYLDVKNEIPSDSYSTSYHQPTESPKEEFKNIPNNIYPDIKIKEEYDENNDKYKAELCSSDNNNFEVISNTCSGNVDSNPSTIFPCNSVSVKEEVTESSENIMNNESSDDTVVSNNPSSIAILDINEVSKPLLIPTNTIEESKSSLNIDLNNEKSKHSLITDYITDNSYTEYYQLYTNSIPQLSPSYKYLDDNNLQDEDNLNNELSFQVEEDLNDKLNYQEKDHFNDELNLQRKDNLSDELSLQVKEDLNDELYLRDEEDLNNELFLDVKDFIDEIDLQPVGDLTEKINWRSDDDLDNELNLQGEENLNVEFNLQGEGESSMDLDYQDEDNLRDELNQQSVNNFDIKFSILNEDNLSNREDFNDEKNLSSKENLSSVDVKINDNLKYDCLMPSSQSQNNEEKAKQIPSKECSVIISNESSNVTFTGHDQSSTVTLDNEKESEVNSIIDDAYVVVDNDGIIDNFENEYYRLSPELFDHDAQTSFTPTYKYSDVISNESSDNSDESVSIHDQSSIESLDVRDQTDNSSTENSSDFMIEENLYDSDSTIGSSNQSTELYDTMKKPKYTQTNFLEDHEQFMDRISEKLAKSFGSKVGKNNCTHTNAPLECMNCCKTSENFIDTSGTQIDEHSVPINSNIQIDKYNANNFTPISSSAQIINNTIIPKDVEEYELKDNNDCDCNVSNRSHYLSHFHPHPCNTTSQNNNLMHSPINENDCKVYSSEHYKSNEHILYGNTINEVKPFIDKNNEIYKEFMKIVDNSIPERKCKIMPYTRIVKNLKRKLKRRVADDKENCNHLISRGFKKFKIEFIDRDISCSDESDNNDNVDD</sequence>
<protein>
    <submittedName>
        <fullName evidence="2">Uncharacterized protein</fullName>
    </submittedName>
</protein>
<dbReference type="EMBL" id="VYZN01000002">
    <property type="protein sequence ID" value="KAE9544403.1"/>
    <property type="molecule type" value="Genomic_DNA"/>
</dbReference>
<feature type="region of interest" description="Disordered" evidence="1">
    <location>
        <begin position="873"/>
        <end position="914"/>
    </location>
</feature>
<name>A0A6G0U635_APHGL</name>
<feature type="compositionally biased region" description="Polar residues" evidence="1">
    <location>
        <begin position="391"/>
        <end position="402"/>
    </location>
</feature>